<evidence type="ECO:0000259" key="1">
    <source>
        <dbReference type="Pfam" id="PF13761"/>
    </source>
</evidence>
<dbReference type="Proteomes" id="UP001430796">
    <property type="component" value="Unassembled WGS sequence"/>
</dbReference>
<keyword evidence="3" id="KW-1185">Reference proteome</keyword>
<dbReference type="EMBL" id="JAKJPO010000004">
    <property type="protein sequence ID" value="MCF7222028.1"/>
    <property type="molecule type" value="Genomic_DNA"/>
</dbReference>
<comment type="caution">
    <text evidence="2">The sequence shown here is derived from an EMBL/GenBank/DDBJ whole genome shotgun (WGS) entry which is preliminary data.</text>
</comment>
<evidence type="ECO:0000313" key="2">
    <source>
        <dbReference type="EMBL" id="MCF7222028.1"/>
    </source>
</evidence>
<dbReference type="InterPro" id="IPR025311">
    <property type="entry name" value="DUF4166"/>
</dbReference>
<sequence length="176" mass="20407">MHPTVFQQVLRAPFFNLPDSLRALHGIRGRGVWAGRATIERGRNPLAWLCAVATRLPPTMHDVPVRIEFVADGKREIWHRDFAGRKMVSRLYCRDGLLCERLGLVQFRFALHAWDGTIFWNVERVRLLGVLPLPARLFSGVQCREREHEGRYQFLVEARLPLIGQLVRYEGWLEPA</sequence>
<feature type="domain" description="DUF4166" evidence="1">
    <location>
        <begin position="17"/>
        <end position="173"/>
    </location>
</feature>
<proteinExistence type="predicted"/>
<dbReference type="Pfam" id="PF13761">
    <property type="entry name" value="DUF4166"/>
    <property type="match status" value="1"/>
</dbReference>
<reference evidence="3" key="1">
    <citation type="submission" date="2022-01" db="EMBL/GenBank/DDBJ databases">
        <title>Lysobacter chinensis sp. nov., a bacterium isolated from cow dung compost.</title>
        <authorList>
            <person name="Zhou L.Y."/>
        </authorList>
    </citation>
    <scope>NUCLEOTIDE SEQUENCE [LARGE SCALE GENOMIC DNA]</scope>
    <source>
        <strain evidence="3">TLK-CK17</strain>
    </source>
</reference>
<organism evidence="2 3">
    <name type="scientific">Marilutibacter chinensis</name>
    <dbReference type="NCBI Taxonomy" id="2912247"/>
    <lineage>
        <taxon>Bacteria</taxon>
        <taxon>Pseudomonadati</taxon>
        <taxon>Pseudomonadota</taxon>
        <taxon>Gammaproteobacteria</taxon>
        <taxon>Lysobacterales</taxon>
        <taxon>Lysobacteraceae</taxon>
        <taxon>Marilutibacter</taxon>
    </lineage>
</organism>
<dbReference type="RefSeq" id="WP_237054446.1">
    <property type="nucleotide sequence ID" value="NZ_JAKJPO010000004.1"/>
</dbReference>
<reference evidence="2 3" key="2">
    <citation type="submission" date="2022-01" db="EMBL/GenBank/DDBJ databases">
        <title>Lysobacter chinensis sp. nov., a bacterium isolated from cow dung compost.</title>
        <authorList>
            <person name="Liu Y."/>
        </authorList>
    </citation>
    <scope>NUCLEOTIDE SEQUENCE [LARGE SCALE GENOMIC DNA]</scope>
    <source>
        <strain evidence="2 3">TLK-CK17</strain>
    </source>
</reference>
<protein>
    <submittedName>
        <fullName evidence="2">DUF4166 domain-containing protein</fullName>
    </submittedName>
</protein>
<evidence type="ECO:0000313" key="3">
    <source>
        <dbReference type="Proteomes" id="UP001430796"/>
    </source>
</evidence>
<accession>A0ABS9HTJ9</accession>
<name>A0ABS9HTJ9_9GAMM</name>
<reference evidence="2 3" key="3">
    <citation type="submission" date="2022-01" db="EMBL/GenBank/DDBJ databases">
        <authorList>
            <person name="Zhou L.Y."/>
        </authorList>
    </citation>
    <scope>NUCLEOTIDE SEQUENCE [LARGE SCALE GENOMIC DNA]</scope>
    <source>
        <strain evidence="2 3">TLK-CK17</strain>
    </source>
</reference>
<gene>
    <name evidence="2" type="ORF">L3V18_09560</name>
</gene>